<protein>
    <submittedName>
        <fullName evidence="1">Uncharacterized protein</fullName>
    </submittedName>
</protein>
<reference evidence="1 2" key="1">
    <citation type="journal article" date="2022" name="Nat. Ecol. Evol.">
        <title>A masculinizing supergene underlies an exaggerated male reproductive morph in a spider.</title>
        <authorList>
            <person name="Hendrickx F."/>
            <person name="De Corte Z."/>
            <person name="Sonet G."/>
            <person name="Van Belleghem S.M."/>
            <person name="Kostlbacher S."/>
            <person name="Vangestel C."/>
        </authorList>
    </citation>
    <scope>NUCLEOTIDE SEQUENCE [LARGE SCALE GENOMIC DNA]</scope>
    <source>
        <strain evidence="1">W744_W776</strain>
    </source>
</reference>
<dbReference type="Proteomes" id="UP000827092">
    <property type="component" value="Unassembled WGS sequence"/>
</dbReference>
<evidence type="ECO:0000313" key="1">
    <source>
        <dbReference type="EMBL" id="KAG8177531.1"/>
    </source>
</evidence>
<dbReference type="AlphaFoldDB" id="A0AAV6U0M3"/>
<dbReference type="EMBL" id="JAFNEN010000775">
    <property type="protein sequence ID" value="KAG8177531.1"/>
    <property type="molecule type" value="Genomic_DNA"/>
</dbReference>
<proteinExistence type="predicted"/>
<comment type="caution">
    <text evidence="1">The sequence shown here is derived from an EMBL/GenBank/DDBJ whole genome shotgun (WGS) entry which is preliminary data.</text>
</comment>
<gene>
    <name evidence="1" type="ORF">JTE90_023436</name>
</gene>
<name>A0AAV6U0M3_9ARAC</name>
<keyword evidence="2" id="KW-1185">Reference proteome</keyword>
<organism evidence="1 2">
    <name type="scientific">Oedothorax gibbosus</name>
    <dbReference type="NCBI Taxonomy" id="931172"/>
    <lineage>
        <taxon>Eukaryota</taxon>
        <taxon>Metazoa</taxon>
        <taxon>Ecdysozoa</taxon>
        <taxon>Arthropoda</taxon>
        <taxon>Chelicerata</taxon>
        <taxon>Arachnida</taxon>
        <taxon>Araneae</taxon>
        <taxon>Araneomorphae</taxon>
        <taxon>Entelegynae</taxon>
        <taxon>Araneoidea</taxon>
        <taxon>Linyphiidae</taxon>
        <taxon>Erigoninae</taxon>
        <taxon>Oedothorax</taxon>
    </lineage>
</organism>
<sequence>MDRFITAELSDTDSSLRYYQLRYTMHGPHVDGLMCWDAEKVCSKNFSKSFCEETDMTEDGLPRYRRRDNTDKMYAYHVRHNGKVHYVDNRMVVPHNPYLFKKI</sequence>
<evidence type="ECO:0000313" key="2">
    <source>
        <dbReference type="Proteomes" id="UP000827092"/>
    </source>
</evidence>
<accession>A0AAV6U0M3</accession>